<proteinExistence type="predicted"/>
<feature type="transmembrane region" description="Helical" evidence="1">
    <location>
        <begin position="255"/>
        <end position="275"/>
    </location>
</feature>
<keyword evidence="1" id="KW-1133">Transmembrane helix</keyword>
<feature type="transmembrane region" description="Helical" evidence="1">
    <location>
        <begin position="457"/>
        <end position="483"/>
    </location>
</feature>
<accession>A0A4R8WW46</accession>
<dbReference type="AlphaFoldDB" id="A0A4R8WW46"/>
<feature type="transmembrane region" description="Helical" evidence="1">
    <location>
        <begin position="217"/>
        <end position="249"/>
    </location>
</feature>
<evidence type="ECO:0000256" key="1">
    <source>
        <dbReference type="SAM" id="Phobius"/>
    </source>
</evidence>
<comment type="caution">
    <text evidence="2">The sequence shown here is derived from an EMBL/GenBank/DDBJ whole genome shotgun (WGS) entry which is preliminary data.</text>
</comment>
<feature type="transmembrane region" description="Helical" evidence="1">
    <location>
        <begin position="388"/>
        <end position="406"/>
    </location>
</feature>
<keyword evidence="1" id="KW-0812">Transmembrane</keyword>
<reference evidence="2 3" key="1">
    <citation type="submission" date="2019-03" db="EMBL/GenBank/DDBJ databases">
        <title>Genomics of glacier-inhabiting Cryobacterium strains.</title>
        <authorList>
            <person name="Liu Q."/>
            <person name="Xin Y.-H."/>
        </authorList>
    </citation>
    <scope>NUCLEOTIDE SEQUENCE [LARGE SCALE GENOMIC DNA]</scope>
    <source>
        <strain evidence="2 3">MDT1-3</strain>
    </source>
</reference>
<dbReference type="EMBL" id="SOFP01000013">
    <property type="protein sequence ID" value="TFC19206.1"/>
    <property type="molecule type" value="Genomic_DNA"/>
</dbReference>
<name>A0A4R8WW46_9MICO</name>
<protein>
    <submittedName>
        <fullName evidence="2">DUF2142 domain-containing protein</fullName>
    </submittedName>
</protein>
<feature type="transmembrane region" description="Helical" evidence="1">
    <location>
        <begin position="328"/>
        <end position="346"/>
    </location>
</feature>
<keyword evidence="3" id="KW-1185">Reference proteome</keyword>
<dbReference type="Pfam" id="PF09913">
    <property type="entry name" value="DUF2142"/>
    <property type="match status" value="1"/>
</dbReference>
<organism evidence="2 3">
    <name type="scientific">Cryobacterium algoritolerans</name>
    <dbReference type="NCBI Taxonomy" id="1259184"/>
    <lineage>
        <taxon>Bacteria</taxon>
        <taxon>Bacillati</taxon>
        <taxon>Actinomycetota</taxon>
        <taxon>Actinomycetes</taxon>
        <taxon>Micrococcales</taxon>
        <taxon>Microbacteriaceae</taxon>
        <taxon>Cryobacterium</taxon>
    </lineage>
</organism>
<evidence type="ECO:0000313" key="3">
    <source>
        <dbReference type="Proteomes" id="UP000298412"/>
    </source>
</evidence>
<feature type="transmembrane region" description="Helical" evidence="1">
    <location>
        <begin position="164"/>
        <end position="181"/>
    </location>
</feature>
<dbReference type="OrthoDB" id="3266966at2"/>
<sequence length="515" mass="54359">MTQTSLPRVRMRLLATILTPVLVLVALLSWSLASPPGASPDDDFHLASIWCGDGIRAGLCESGVNADWRMVPQALRDSYCFAFNGDRSAACQTEAVSSASSVLAASSHGNWTGAYPPVFYSVMGVFASNNVTASIALMRAFNALLFVGLSMTLYLLLPRHRRSALVWGFAVTLVPLGMFLIPSTNPSSWAIISAGTLWIALLGYFESSGLRKLGLGSIAVIATLLGATARADAAIYAIVAIVAVVLIAAKRQKNFLLSMFLPVCLVLVSAFFFFAASQSSFAATGLPSGDKATSHLSWQFLAFTDFMNVPALWAGALGSGPLGWLDTNLPAIVGVIGIAVFCAVTFTGVRTLPVRKALGLAGILGALWLIPTYVLVQSKALVGVQVQPRYILPLMILLAGVALVQSNRGTLELRRGQTITIVGALTVANSVALHFNIRRYVTGTDFASLNLDAGVEWWWAIPLSPMTVWALGTLFFAAALVALSPAIWSARTSPPGLVPQALGDGGTVGLSRTTG</sequence>
<feature type="transmembrane region" description="Helical" evidence="1">
    <location>
        <begin position="136"/>
        <end position="157"/>
    </location>
</feature>
<dbReference type="Proteomes" id="UP000298412">
    <property type="component" value="Unassembled WGS sequence"/>
</dbReference>
<gene>
    <name evidence="2" type="ORF">E3O19_03465</name>
</gene>
<evidence type="ECO:0000313" key="2">
    <source>
        <dbReference type="EMBL" id="TFC19206.1"/>
    </source>
</evidence>
<feature type="transmembrane region" description="Helical" evidence="1">
    <location>
        <begin position="358"/>
        <end position="376"/>
    </location>
</feature>
<keyword evidence="1" id="KW-0472">Membrane</keyword>
<dbReference type="RefSeq" id="WP_134565268.1">
    <property type="nucleotide sequence ID" value="NZ_SOFP01000013.1"/>
</dbReference>
<dbReference type="InterPro" id="IPR018674">
    <property type="entry name" value="DUF2142_membrane"/>
</dbReference>
<feature type="transmembrane region" description="Helical" evidence="1">
    <location>
        <begin position="418"/>
        <end position="437"/>
    </location>
</feature>
<feature type="transmembrane region" description="Helical" evidence="1">
    <location>
        <begin position="187"/>
        <end position="205"/>
    </location>
</feature>